<evidence type="ECO:0000256" key="1">
    <source>
        <dbReference type="SAM" id="MobiDB-lite"/>
    </source>
</evidence>
<organism evidence="3 4">
    <name type="scientific">Litorihabitans aurantiacus</name>
    <dbReference type="NCBI Taxonomy" id="1930061"/>
    <lineage>
        <taxon>Bacteria</taxon>
        <taxon>Bacillati</taxon>
        <taxon>Actinomycetota</taxon>
        <taxon>Actinomycetes</taxon>
        <taxon>Micrococcales</taxon>
        <taxon>Beutenbergiaceae</taxon>
        <taxon>Litorihabitans</taxon>
    </lineage>
</organism>
<accession>A0AA37XE85</accession>
<keyword evidence="2" id="KW-0732">Signal</keyword>
<reference evidence="3" key="1">
    <citation type="journal article" date="2014" name="Int. J. Syst. Evol. Microbiol.">
        <title>Complete genome sequence of Corynebacterium casei LMG S-19264T (=DSM 44701T), isolated from a smear-ripened cheese.</title>
        <authorList>
            <consortium name="US DOE Joint Genome Institute (JGI-PGF)"/>
            <person name="Walter F."/>
            <person name="Albersmeier A."/>
            <person name="Kalinowski J."/>
            <person name="Ruckert C."/>
        </authorList>
    </citation>
    <scope>NUCLEOTIDE SEQUENCE</scope>
    <source>
        <strain evidence="3">NBRC 112290</strain>
    </source>
</reference>
<dbReference type="EMBL" id="BSUM01000001">
    <property type="protein sequence ID" value="GMA31563.1"/>
    <property type="molecule type" value="Genomic_DNA"/>
</dbReference>
<feature type="chain" id="PRO_5041219413" evidence="2">
    <location>
        <begin position="24"/>
        <end position="240"/>
    </location>
</feature>
<gene>
    <name evidence="3" type="ORF">GCM10025875_15550</name>
</gene>
<comment type="caution">
    <text evidence="3">The sequence shown here is derived from an EMBL/GenBank/DDBJ whole genome shotgun (WGS) entry which is preliminary data.</text>
</comment>
<evidence type="ECO:0000313" key="4">
    <source>
        <dbReference type="Proteomes" id="UP001157161"/>
    </source>
</evidence>
<feature type="compositionally biased region" description="Acidic residues" evidence="1">
    <location>
        <begin position="54"/>
        <end position="65"/>
    </location>
</feature>
<name>A0AA37XE85_9MICO</name>
<feature type="region of interest" description="Disordered" evidence="1">
    <location>
        <begin position="25"/>
        <end position="65"/>
    </location>
</feature>
<dbReference type="PROSITE" id="PS51257">
    <property type="entry name" value="PROKAR_LIPOPROTEIN"/>
    <property type="match status" value="1"/>
</dbReference>
<dbReference type="AlphaFoldDB" id="A0AA37XE85"/>
<sequence>MTRRPTERWAALAALGLVLTACAQPGASQPAPTQSEIPAPETPSPTSPSPTDEPSSDPEVGTEVDEQGGQIIPDALWDDPFPPAPGADVVASGATVKQIGDEVFMSYRDTDEGLRLTLRDAYFDADGCNHEARYPSERGTYLFLDLAIELSAGAPDDQVWFFEPWRWRTSVERDDQLDPTPVEWTEGTMYCTQRGDGIVTATTPGQSTEGLLVLDVTGNEKWVTYAPDNGPLWTWEIPQD</sequence>
<protein>
    <submittedName>
        <fullName evidence="3">Uncharacterized protein</fullName>
    </submittedName>
</protein>
<keyword evidence="4" id="KW-1185">Reference proteome</keyword>
<feature type="signal peptide" evidence="2">
    <location>
        <begin position="1"/>
        <end position="23"/>
    </location>
</feature>
<evidence type="ECO:0000313" key="3">
    <source>
        <dbReference type="EMBL" id="GMA31563.1"/>
    </source>
</evidence>
<dbReference type="Proteomes" id="UP001157161">
    <property type="component" value="Unassembled WGS sequence"/>
</dbReference>
<evidence type="ECO:0000256" key="2">
    <source>
        <dbReference type="SAM" id="SignalP"/>
    </source>
</evidence>
<reference evidence="3" key="2">
    <citation type="submission" date="2023-02" db="EMBL/GenBank/DDBJ databases">
        <authorList>
            <person name="Sun Q."/>
            <person name="Mori K."/>
        </authorList>
    </citation>
    <scope>NUCLEOTIDE SEQUENCE</scope>
    <source>
        <strain evidence="3">NBRC 112290</strain>
    </source>
</reference>
<proteinExistence type="predicted"/>
<feature type="compositionally biased region" description="Polar residues" evidence="1">
    <location>
        <begin position="26"/>
        <end position="36"/>
    </location>
</feature>